<accession>A0A2X4N4H3</accession>
<evidence type="ECO:0000313" key="5">
    <source>
        <dbReference type="EMBL" id="QGS09464.1"/>
    </source>
</evidence>
<dbReference type="EMBL" id="CP046314">
    <property type="protein sequence ID" value="QGS09464.1"/>
    <property type="molecule type" value="Genomic_DNA"/>
</dbReference>
<comment type="subcellular location">
    <subcellularLocation>
        <location evidence="1">Membrane</location>
        <topology evidence="1">Multi-pass membrane protein</topology>
    </subcellularLocation>
</comment>
<dbReference type="InterPro" id="IPR002293">
    <property type="entry name" value="AA/rel_permease1"/>
</dbReference>
<dbReference type="PANTHER" id="PTHR11785:SF512">
    <property type="entry name" value="SOBREMESA, ISOFORM B"/>
    <property type="match status" value="1"/>
</dbReference>
<organism evidence="5 6">
    <name type="scientific">Gemella morbillorum</name>
    <dbReference type="NCBI Taxonomy" id="29391"/>
    <lineage>
        <taxon>Bacteria</taxon>
        <taxon>Bacillati</taxon>
        <taxon>Bacillota</taxon>
        <taxon>Bacilli</taxon>
        <taxon>Bacillales</taxon>
        <taxon>Gemellaceae</taxon>
        <taxon>Gemella</taxon>
    </lineage>
</organism>
<dbReference type="GO" id="GO:0016020">
    <property type="term" value="C:membrane"/>
    <property type="evidence" value="ECO:0007669"/>
    <property type="project" value="UniProtKB-SubCell"/>
</dbReference>
<proteinExistence type="predicted"/>
<evidence type="ECO:0000256" key="1">
    <source>
        <dbReference type="ARBA" id="ARBA00004141"/>
    </source>
</evidence>
<gene>
    <name evidence="5" type="ORF">FOC49_06035</name>
</gene>
<dbReference type="PANTHER" id="PTHR11785">
    <property type="entry name" value="AMINO ACID TRANSPORTER"/>
    <property type="match status" value="1"/>
</dbReference>
<dbReference type="Proteomes" id="UP000425411">
    <property type="component" value="Chromosome"/>
</dbReference>
<dbReference type="RefSeq" id="WP_004632052.1">
    <property type="nucleotide sequence ID" value="NZ_CAXSSU010000001.1"/>
</dbReference>
<keyword evidence="3" id="KW-1133">Transmembrane helix</keyword>
<name>A0A2X4N4H3_9BACL</name>
<keyword evidence="4" id="KW-0472">Membrane</keyword>
<keyword evidence="6" id="KW-1185">Reference proteome</keyword>
<evidence type="ECO:0000256" key="2">
    <source>
        <dbReference type="ARBA" id="ARBA00022692"/>
    </source>
</evidence>
<dbReference type="OrthoDB" id="3181223at2"/>
<dbReference type="PIRSF" id="PIRSF006060">
    <property type="entry name" value="AA_transporter"/>
    <property type="match status" value="1"/>
</dbReference>
<dbReference type="AlphaFoldDB" id="A0A2X4N4H3"/>
<reference evidence="5 6" key="1">
    <citation type="submission" date="2019-11" db="EMBL/GenBank/DDBJ databases">
        <title>FDA dAtabase for Regulatory Grade micrObial Sequences (FDA-ARGOS): Supporting development and validation of Infectious Disease Dx tests.</title>
        <authorList>
            <person name="Turner S."/>
            <person name="Byrd R."/>
            <person name="Tallon L."/>
            <person name="Sadzewicz L."/>
            <person name="Vavikolanu K."/>
            <person name="Mehta A."/>
            <person name="Aluvathingal J."/>
            <person name="Nadendla S."/>
            <person name="Myers T."/>
            <person name="Yan Y."/>
            <person name="Sichtig H."/>
        </authorList>
    </citation>
    <scope>NUCLEOTIDE SEQUENCE [LARGE SCALE GENOMIC DNA]</scope>
    <source>
        <strain evidence="5 6">FDAARGOS_741</strain>
    </source>
</reference>
<dbReference type="GeneID" id="93207526"/>
<dbReference type="GO" id="GO:0015179">
    <property type="term" value="F:L-amino acid transmembrane transporter activity"/>
    <property type="evidence" value="ECO:0007669"/>
    <property type="project" value="TreeGrafter"/>
</dbReference>
<sequence length="437" mass="46864">MNELKKTIGFMPAFMTVIGSVIGAGVFFKAAVIYKTTGTMSLGVLAWVLAGVITICAGLTVAELAASIPEVGGMVVWIEKTYGKTAAFLLGWAQSIIYFPAMIAALAVIFSTQVLSLLNLDKTWHIPIAFITAASLMFLNFLGGKTGGIIQTVATICKLIPLGAIIIFGLFQENSQPLQLFPIEAGKDISFVGGLGGALLAAMFAYEGWTNVGSMAGEMKNPKKDLPRAIFLGLAVVMAVYVLINIAYLMSLPLDRVAGNQTVASEVAAKLFGGLGGKILTIGILISVYGAINGFTMAGIRIPYAMALSDQIPFKHVWTKLNKSAIPVNSGLLLLVMSGIMMLTGSFDMLTDLLVFVMWFFYTATFFAVIILRKKDPDLERPYKVPLYPIIPMIAILGGLYTLISTLTSQITLALGGIGLTLIGLLFYTELHKKFKK</sequence>
<keyword evidence="2" id="KW-0812">Transmembrane</keyword>
<protein>
    <submittedName>
        <fullName evidence="5">Amino acid permease</fullName>
    </submittedName>
</protein>
<dbReference type="Pfam" id="PF13520">
    <property type="entry name" value="AA_permease_2"/>
    <property type="match status" value="1"/>
</dbReference>
<evidence type="ECO:0000256" key="3">
    <source>
        <dbReference type="ARBA" id="ARBA00022989"/>
    </source>
</evidence>
<dbReference type="InterPro" id="IPR050598">
    <property type="entry name" value="AminoAcid_Transporter"/>
</dbReference>
<evidence type="ECO:0000256" key="4">
    <source>
        <dbReference type="ARBA" id="ARBA00023136"/>
    </source>
</evidence>
<evidence type="ECO:0000313" key="6">
    <source>
        <dbReference type="Proteomes" id="UP000425411"/>
    </source>
</evidence>
<dbReference type="Gene3D" id="1.20.1740.10">
    <property type="entry name" value="Amino acid/polyamine transporter I"/>
    <property type="match status" value="1"/>
</dbReference>